<dbReference type="InterPro" id="IPR000160">
    <property type="entry name" value="GGDEF_dom"/>
</dbReference>
<feature type="domain" description="GGDEF" evidence="3">
    <location>
        <begin position="69"/>
        <end position="194"/>
    </location>
</feature>
<dbReference type="PANTHER" id="PTHR45138:SF9">
    <property type="entry name" value="DIGUANYLATE CYCLASE DGCM-RELATED"/>
    <property type="match status" value="1"/>
</dbReference>
<evidence type="ECO:0000259" key="3">
    <source>
        <dbReference type="PROSITE" id="PS50887"/>
    </source>
</evidence>
<dbReference type="InterPro" id="IPR050469">
    <property type="entry name" value="Diguanylate_Cyclase"/>
</dbReference>
<dbReference type="PROSITE" id="PS50887">
    <property type="entry name" value="GGDEF"/>
    <property type="match status" value="1"/>
</dbReference>
<evidence type="ECO:0000256" key="1">
    <source>
        <dbReference type="ARBA" id="ARBA00012528"/>
    </source>
</evidence>
<dbReference type="CDD" id="cd01949">
    <property type="entry name" value="GGDEF"/>
    <property type="match status" value="1"/>
</dbReference>
<dbReference type="InterPro" id="IPR043128">
    <property type="entry name" value="Rev_trsase/Diguanyl_cyclase"/>
</dbReference>
<dbReference type="InterPro" id="IPR029787">
    <property type="entry name" value="Nucleotide_cyclase"/>
</dbReference>
<organism evidence="4 5">
    <name type="scientific">Sphingomonas rhizophila</name>
    <dbReference type="NCBI Taxonomy" id="2071607"/>
    <lineage>
        <taxon>Bacteria</taxon>
        <taxon>Pseudomonadati</taxon>
        <taxon>Pseudomonadota</taxon>
        <taxon>Alphaproteobacteria</taxon>
        <taxon>Sphingomonadales</taxon>
        <taxon>Sphingomonadaceae</taxon>
        <taxon>Sphingomonas</taxon>
    </lineage>
</organism>
<dbReference type="NCBIfam" id="TIGR00254">
    <property type="entry name" value="GGDEF"/>
    <property type="match status" value="1"/>
</dbReference>
<protein>
    <recommendedName>
        <fullName evidence="1">diguanylate cyclase</fullName>
        <ecNumber evidence="1">2.7.7.65</ecNumber>
    </recommendedName>
</protein>
<dbReference type="KEGG" id="srhi:H9L12_12515"/>
<evidence type="ECO:0000256" key="2">
    <source>
        <dbReference type="ARBA" id="ARBA00034247"/>
    </source>
</evidence>
<proteinExistence type="predicted"/>
<name>A0A7G9SAX4_9SPHN</name>
<dbReference type="Pfam" id="PF00990">
    <property type="entry name" value="GGDEF"/>
    <property type="match status" value="1"/>
</dbReference>
<dbReference type="AlphaFoldDB" id="A0A7G9SAX4"/>
<dbReference type="PANTHER" id="PTHR45138">
    <property type="entry name" value="REGULATORY COMPONENTS OF SENSORY TRANSDUCTION SYSTEM"/>
    <property type="match status" value="1"/>
</dbReference>
<dbReference type="SMART" id="SM00267">
    <property type="entry name" value="GGDEF"/>
    <property type="match status" value="1"/>
</dbReference>
<dbReference type="Proteomes" id="UP000515955">
    <property type="component" value="Chromosome"/>
</dbReference>
<dbReference type="RefSeq" id="WP_187541998.1">
    <property type="nucleotide sequence ID" value="NZ_CP060717.1"/>
</dbReference>
<dbReference type="EC" id="2.7.7.65" evidence="1"/>
<dbReference type="GO" id="GO:0052621">
    <property type="term" value="F:diguanylate cyclase activity"/>
    <property type="evidence" value="ECO:0007669"/>
    <property type="project" value="UniProtKB-EC"/>
</dbReference>
<keyword evidence="5" id="KW-1185">Reference proteome</keyword>
<sequence>MHDISLESRPPGELLEEIARLRGELARLEARIEDLDRLAHLDTLVPLSNRRGMLRDLDRMIARFNRNGTPAALLFVDLDDLKTLNDCFGHSGGDAALVHVAEQLLAGTRANDCVARLGGDEFCVLLDDADEAGAIEIAERMVDAIAGDDFLFDGMPMPLSVAIGVTTIMPGDTPQSLLARADQAMYRVKSADAA</sequence>
<evidence type="ECO:0000313" key="4">
    <source>
        <dbReference type="EMBL" id="QNN64999.1"/>
    </source>
</evidence>
<dbReference type="SUPFAM" id="SSF55073">
    <property type="entry name" value="Nucleotide cyclase"/>
    <property type="match status" value="1"/>
</dbReference>
<evidence type="ECO:0000313" key="5">
    <source>
        <dbReference type="Proteomes" id="UP000515955"/>
    </source>
</evidence>
<dbReference type="EMBL" id="CP060717">
    <property type="protein sequence ID" value="QNN64999.1"/>
    <property type="molecule type" value="Genomic_DNA"/>
</dbReference>
<comment type="catalytic activity">
    <reaction evidence="2">
        <text>2 GTP = 3',3'-c-di-GMP + 2 diphosphate</text>
        <dbReference type="Rhea" id="RHEA:24898"/>
        <dbReference type="ChEBI" id="CHEBI:33019"/>
        <dbReference type="ChEBI" id="CHEBI:37565"/>
        <dbReference type="ChEBI" id="CHEBI:58805"/>
        <dbReference type="EC" id="2.7.7.65"/>
    </reaction>
</comment>
<reference evidence="4 5" key="1">
    <citation type="submission" date="2020-08" db="EMBL/GenBank/DDBJ databases">
        <title>Genome sequence of Sphingomonas rhizophila KACC 19189T.</title>
        <authorList>
            <person name="Hyun D.-W."/>
            <person name="Bae J.-W."/>
        </authorList>
    </citation>
    <scope>NUCLEOTIDE SEQUENCE [LARGE SCALE GENOMIC DNA]</scope>
    <source>
        <strain evidence="4 5">KACC 19189</strain>
    </source>
</reference>
<gene>
    <name evidence="4" type="ORF">H9L12_12515</name>
</gene>
<accession>A0A7G9SAX4</accession>
<dbReference type="Gene3D" id="3.30.70.270">
    <property type="match status" value="1"/>
</dbReference>